<feature type="region of interest" description="Disordered" evidence="1">
    <location>
        <begin position="234"/>
        <end position="271"/>
    </location>
</feature>
<dbReference type="EMBL" id="QRIM01000016">
    <property type="protein sequence ID" value="RHG58973.1"/>
    <property type="molecule type" value="Genomic_DNA"/>
</dbReference>
<proteinExistence type="predicted"/>
<evidence type="ECO:0000313" key="2">
    <source>
        <dbReference type="EMBL" id="RHG58973.1"/>
    </source>
</evidence>
<evidence type="ECO:0000256" key="1">
    <source>
        <dbReference type="SAM" id="MobiDB-lite"/>
    </source>
</evidence>
<accession>A0A3R6GD52</accession>
<evidence type="ECO:0000313" key="3">
    <source>
        <dbReference type="Proteomes" id="UP000286595"/>
    </source>
</evidence>
<reference evidence="2 3" key="1">
    <citation type="submission" date="2018-08" db="EMBL/GenBank/DDBJ databases">
        <title>A genome reference for cultivated species of the human gut microbiota.</title>
        <authorList>
            <person name="Zou Y."/>
            <person name="Xue W."/>
            <person name="Luo G."/>
        </authorList>
    </citation>
    <scope>NUCLEOTIDE SEQUENCE [LARGE SCALE GENOMIC DNA]</scope>
    <source>
        <strain evidence="2 3">AM22-12LB</strain>
    </source>
</reference>
<dbReference type="Proteomes" id="UP000286595">
    <property type="component" value="Unassembled WGS sequence"/>
</dbReference>
<organism evidence="2 3">
    <name type="scientific">Coprococcus comes</name>
    <dbReference type="NCBI Taxonomy" id="410072"/>
    <lineage>
        <taxon>Bacteria</taxon>
        <taxon>Bacillati</taxon>
        <taxon>Bacillota</taxon>
        <taxon>Clostridia</taxon>
        <taxon>Lachnospirales</taxon>
        <taxon>Lachnospiraceae</taxon>
        <taxon>Coprococcus</taxon>
    </lineage>
</organism>
<dbReference type="Pfam" id="PF07275">
    <property type="entry name" value="ArdA"/>
    <property type="match status" value="1"/>
</dbReference>
<sequence length="271" mass="30864">MEQDFTKGLNVCIGNYGYYNEGSLHDAWITLPKTEAEIRDFLHLNHLQDPQHEEIYISDYDGIPFGTRLLFNEFCHLEDLNLLAKQLVTANPADLEKVGAWIQANDTPESLVGLMNLIEQADDIPFYSWGYDGAYDKDEFGSMIYTTMSPEKNYGHEMVEQNEELKHILDSSSQIESAFDYEKYGRAYTEGGEVTVLEDGYIDNCADGPDEDYYDRDELFSLIGDRYDAKYPVSSSKTADRSLGHKQEVSRNASELLNDGKQAIETSLQEH</sequence>
<dbReference type="Gene3D" id="3.10.20.480">
    <property type="entry name" value="Antirestriction protein ArdA, domain 1"/>
    <property type="match status" value="1"/>
</dbReference>
<protein>
    <submittedName>
        <fullName evidence="2">Antirestriction protein ArdA</fullName>
    </submittedName>
</protein>
<dbReference type="InterPro" id="IPR009899">
    <property type="entry name" value="ArdA"/>
</dbReference>
<name>A0A3R6GD52_9FIRM</name>
<dbReference type="Gene3D" id="1.10.10.1190">
    <property type="entry name" value="Antirestriction protein ArdA, domain 3"/>
    <property type="match status" value="1"/>
</dbReference>
<dbReference type="RefSeq" id="WP_118218949.1">
    <property type="nucleotide sequence ID" value="NZ_JAAIOQ010000006.1"/>
</dbReference>
<feature type="compositionally biased region" description="Basic and acidic residues" evidence="1">
    <location>
        <begin position="238"/>
        <end position="249"/>
    </location>
</feature>
<dbReference type="AlphaFoldDB" id="A0A3R6GD52"/>
<dbReference type="InterPro" id="IPR041895">
    <property type="entry name" value="ArdA_dom1"/>
</dbReference>
<dbReference type="InterPro" id="IPR041893">
    <property type="entry name" value="ArdA_dom3"/>
</dbReference>
<comment type="caution">
    <text evidence="2">The sequence shown here is derived from an EMBL/GenBank/DDBJ whole genome shotgun (WGS) entry which is preliminary data.</text>
</comment>
<gene>
    <name evidence="2" type="ORF">DW252_12780</name>
</gene>